<keyword evidence="5" id="KW-1185">Reference proteome</keyword>
<dbReference type="Proteomes" id="UP001108240">
    <property type="component" value="Unplaced"/>
</dbReference>
<feature type="domain" description="Chemokine interleukin-8-like" evidence="3">
    <location>
        <begin position="27"/>
        <end position="86"/>
    </location>
</feature>
<evidence type="ECO:0000256" key="1">
    <source>
        <dbReference type="ARBA" id="ARBA00022514"/>
    </source>
</evidence>
<evidence type="ECO:0000256" key="2">
    <source>
        <dbReference type="SAM" id="SignalP"/>
    </source>
</evidence>
<dbReference type="SMART" id="SM00199">
    <property type="entry name" value="SCY"/>
    <property type="match status" value="1"/>
</dbReference>
<dbReference type="InterPro" id="IPR001811">
    <property type="entry name" value="Chemokine_IL8-like_dom"/>
</dbReference>
<dbReference type="GO" id="GO:0006955">
    <property type="term" value="P:immune response"/>
    <property type="evidence" value="ECO:0007669"/>
    <property type="project" value="InterPro"/>
</dbReference>
<dbReference type="InterPro" id="IPR036048">
    <property type="entry name" value="Interleukin_8-like_sf"/>
</dbReference>
<evidence type="ECO:0000313" key="5">
    <source>
        <dbReference type="Proteomes" id="UP001108240"/>
    </source>
</evidence>
<sequence length="213" mass="24309">MKSWMLGFYAVLLLWLLVLFSSQDALVISSCLTTTDTKVPLKNLLSYTIQSKPLFSVDAARFLTIKRKIICSDPSSSRAKKAMSYLDEKNKKLQSVSNKTAHHSVTGFKEYVNHKYNISSELYKPICTPPVENSQKIEIRGHTTHKTEIPIIKPLEQDWRGSSETTETFQLDGPKWEEGGETESLLMSSTIMHEPYIINGYFCLREKFKYLGS</sequence>
<accession>A0A9J7ZZC5</accession>
<dbReference type="GO" id="GO:0005615">
    <property type="term" value="C:extracellular space"/>
    <property type="evidence" value="ECO:0007669"/>
    <property type="project" value="UniProtKB-KW"/>
</dbReference>
<dbReference type="GeneTree" id="ENSGT00990000208442"/>
<dbReference type="SUPFAM" id="SSF54117">
    <property type="entry name" value="Interleukin 8-like chemokines"/>
    <property type="match status" value="1"/>
</dbReference>
<keyword evidence="2" id="KW-0732">Signal</keyword>
<feature type="chain" id="PRO_5039951707" description="Chemokine interleukin-8-like domain-containing protein" evidence="2">
    <location>
        <begin position="26"/>
        <end position="213"/>
    </location>
</feature>
<keyword evidence="1" id="KW-0202">Cytokine</keyword>
<name>A0A9J7ZZC5_CYPCA</name>
<proteinExistence type="predicted"/>
<dbReference type="Gene3D" id="2.40.50.40">
    <property type="match status" value="1"/>
</dbReference>
<dbReference type="Pfam" id="PF00048">
    <property type="entry name" value="IL8"/>
    <property type="match status" value="1"/>
</dbReference>
<dbReference type="GO" id="GO:0008009">
    <property type="term" value="F:chemokine activity"/>
    <property type="evidence" value="ECO:0007669"/>
    <property type="project" value="InterPro"/>
</dbReference>
<evidence type="ECO:0000259" key="3">
    <source>
        <dbReference type="SMART" id="SM00199"/>
    </source>
</evidence>
<organism evidence="4 5">
    <name type="scientific">Cyprinus carpio carpio</name>
    <dbReference type="NCBI Taxonomy" id="630221"/>
    <lineage>
        <taxon>Eukaryota</taxon>
        <taxon>Metazoa</taxon>
        <taxon>Chordata</taxon>
        <taxon>Craniata</taxon>
        <taxon>Vertebrata</taxon>
        <taxon>Euteleostomi</taxon>
        <taxon>Actinopterygii</taxon>
        <taxon>Neopterygii</taxon>
        <taxon>Teleostei</taxon>
        <taxon>Ostariophysi</taxon>
        <taxon>Cypriniformes</taxon>
        <taxon>Cyprinidae</taxon>
        <taxon>Cyprininae</taxon>
        <taxon>Cyprinus</taxon>
    </lineage>
</organism>
<reference evidence="4" key="1">
    <citation type="submission" date="2025-08" db="UniProtKB">
        <authorList>
            <consortium name="Ensembl"/>
        </authorList>
    </citation>
    <scope>IDENTIFICATION</scope>
</reference>
<dbReference type="AlphaFoldDB" id="A0A9J7ZZC5"/>
<evidence type="ECO:0000313" key="4">
    <source>
        <dbReference type="Ensembl" id="ENSCCRP00000135871.1"/>
    </source>
</evidence>
<dbReference type="Ensembl" id="ENSCCRT00000154197.1">
    <property type="protein sequence ID" value="ENSCCRP00000135871.1"/>
    <property type="gene ID" value="ENSCCRG00000077253.1"/>
</dbReference>
<reference evidence="4" key="2">
    <citation type="submission" date="2025-09" db="UniProtKB">
        <authorList>
            <consortium name="Ensembl"/>
        </authorList>
    </citation>
    <scope>IDENTIFICATION</scope>
</reference>
<protein>
    <recommendedName>
        <fullName evidence="3">Chemokine interleukin-8-like domain-containing protein</fullName>
    </recommendedName>
</protein>
<feature type="signal peptide" evidence="2">
    <location>
        <begin position="1"/>
        <end position="25"/>
    </location>
</feature>